<keyword evidence="3" id="KW-1185">Reference proteome</keyword>
<dbReference type="RefSeq" id="WP_121975095.1">
    <property type="nucleotide sequence ID" value="NZ_OOGT01000160.1"/>
</dbReference>
<evidence type="ECO:0000313" key="3">
    <source>
        <dbReference type="Proteomes" id="UP000245974"/>
    </source>
</evidence>
<dbReference type="OrthoDB" id="8607029at2"/>
<dbReference type="PROSITE" id="PS51257">
    <property type="entry name" value="PROKAR_LIPOPROTEIN"/>
    <property type="match status" value="1"/>
</dbReference>
<feature type="chain" id="PRO_5015588250" evidence="1">
    <location>
        <begin position="20"/>
        <end position="132"/>
    </location>
</feature>
<gene>
    <name evidence="2" type="ORF">KPC_2855</name>
</gene>
<dbReference type="AlphaFoldDB" id="A0A2U3N1X3"/>
<reference evidence="3" key="1">
    <citation type="submission" date="2018-03" db="EMBL/GenBank/DDBJ databases">
        <authorList>
            <person name="Blom J."/>
        </authorList>
    </citation>
    <scope>NUCLEOTIDE SEQUENCE [LARGE SCALE GENOMIC DNA]</scope>
    <source>
        <strain evidence="3">KPC-SM-21</strain>
    </source>
</reference>
<protein>
    <submittedName>
        <fullName evidence="2">Uncharacterized protein</fullName>
    </submittedName>
</protein>
<sequence>MKKLFAVLAPLAISLTACATMDGTGATGTTATQQGSMTQQLGSAALKVAINAKCTTELNNLPAWQTATKVMSAEQKQNVQNNICGCVSEKAPENITAVDLATAALDANARTTIVSNAVTKTINACVAEAVQQ</sequence>
<evidence type="ECO:0000313" key="2">
    <source>
        <dbReference type="EMBL" id="SPL71677.1"/>
    </source>
</evidence>
<dbReference type="InParanoid" id="A0A2U3N1X3"/>
<name>A0A2U3N1X3_9GAMM</name>
<accession>A0A2U3N1X3</accession>
<dbReference type="EMBL" id="OOGT01000160">
    <property type="protein sequence ID" value="SPL71677.1"/>
    <property type="molecule type" value="Genomic_DNA"/>
</dbReference>
<feature type="signal peptide" evidence="1">
    <location>
        <begin position="1"/>
        <end position="19"/>
    </location>
</feature>
<dbReference type="Proteomes" id="UP000245974">
    <property type="component" value="Unassembled WGS sequence"/>
</dbReference>
<keyword evidence="1" id="KW-0732">Signal</keyword>
<proteinExistence type="predicted"/>
<organism evidence="2 3">
    <name type="scientific">Acinetobacter stercoris</name>
    <dbReference type="NCBI Taxonomy" id="2126983"/>
    <lineage>
        <taxon>Bacteria</taxon>
        <taxon>Pseudomonadati</taxon>
        <taxon>Pseudomonadota</taxon>
        <taxon>Gammaproteobacteria</taxon>
        <taxon>Moraxellales</taxon>
        <taxon>Moraxellaceae</taxon>
        <taxon>Acinetobacter</taxon>
    </lineage>
</organism>
<evidence type="ECO:0000256" key="1">
    <source>
        <dbReference type="SAM" id="SignalP"/>
    </source>
</evidence>